<dbReference type="Gene3D" id="1.10.287.470">
    <property type="entry name" value="Helix hairpin bin"/>
    <property type="match status" value="1"/>
</dbReference>
<dbReference type="EMBL" id="CP051685">
    <property type="protein sequence ID" value="QJE01397.1"/>
    <property type="molecule type" value="Genomic_DNA"/>
</dbReference>
<evidence type="ECO:0000256" key="1">
    <source>
        <dbReference type="ARBA" id="ARBA00004196"/>
    </source>
</evidence>
<reference evidence="4 5" key="1">
    <citation type="submission" date="2020-04" db="EMBL/GenBank/DDBJ databases">
        <title>Genome sequencing of novel species.</title>
        <authorList>
            <person name="Heo J."/>
            <person name="Kim S.-J."/>
            <person name="Kim J.-S."/>
            <person name="Hong S.-B."/>
            <person name="Kwon S.-W."/>
        </authorList>
    </citation>
    <scope>NUCLEOTIDE SEQUENCE [LARGE SCALE GENOMIC DNA]</scope>
    <source>
        <strain evidence="4 5">GN2-R2</strain>
    </source>
</reference>
<evidence type="ECO:0000313" key="5">
    <source>
        <dbReference type="Proteomes" id="UP000502415"/>
    </source>
</evidence>
<dbReference type="Gene3D" id="2.40.420.20">
    <property type="match status" value="1"/>
</dbReference>
<dbReference type="Gene3D" id="2.40.30.170">
    <property type="match status" value="1"/>
</dbReference>
<dbReference type="RefSeq" id="WP_170203424.1">
    <property type="nucleotide sequence ID" value="NZ_CP051685.1"/>
</dbReference>
<evidence type="ECO:0000256" key="2">
    <source>
        <dbReference type="ARBA" id="ARBA00023054"/>
    </source>
</evidence>
<keyword evidence="2 3" id="KW-0175">Coiled coil</keyword>
<keyword evidence="5" id="KW-1185">Reference proteome</keyword>
<dbReference type="PANTHER" id="PTHR32347">
    <property type="entry name" value="EFFLUX SYSTEM COMPONENT YKNX-RELATED"/>
    <property type="match status" value="1"/>
</dbReference>
<gene>
    <name evidence="4" type="ORF">HH212_16265</name>
</gene>
<sequence length="415" mass="44799">MDHAIGIDILQRRRRRHLAGALALAVLFGAVLWGANRALRPGVGAADIVVAEVRRGDVDNTINAAGVIIPVHEEVVSSPGASRVARVHAKPGQQVGAGELLLELDDREIRLALEAFKEQLAQQDNRVDVLALEMAQKIKQTRSSIELLEIDLQSARARHERNQKLRSSGLVSGEDLLTAQLNVQRNEIQLRQQRELVEDTRRATAGAIAAARLQQAILHKQIARQEGLLAQTRVCAPFSGMLTSLVEEEGASVAAGQLVARVSELNNYRVEASLSDFHARQLAPGQPVRVAQNGAVLAGTVRTILPEIQNGSIKLLVDLAQPHNPQLRNKMRVDVDVVTARRAGVLVIDKGAAFNGRGRQPAFRVDGGMARKTVLELGAGDGKVVEVAAGARAGDRFIVSDTAAFKELDTIRITN</sequence>
<dbReference type="Proteomes" id="UP000502415">
    <property type="component" value="Chromosome"/>
</dbReference>
<feature type="coiled-coil region" evidence="3">
    <location>
        <begin position="113"/>
        <end position="165"/>
    </location>
</feature>
<dbReference type="InterPro" id="IPR050465">
    <property type="entry name" value="UPF0194_transport"/>
</dbReference>
<dbReference type="Gene3D" id="2.40.50.100">
    <property type="match status" value="1"/>
</dbReference>
<proteinExistence type="predicted"/>
<name>A0A7Z2VXS6_9BURK</name>
<dbReference type="AlphaFoldDB" id="A0A7Z2VXS6"/>
<dbReference type="KEGG" id="mfy:HH212_16265"/>
<comment type="subcellular location">
    <subcellularLocation>
        <location evidence="1">Cell envelope</location>
    </subcellularLocation>
</comment>
<protein>
    <submittedName>
        <fullName evidence="4">HlyD family efflux transporter periplasmic adaptor subunit</fullName>
    </submittedName>
</protein>
<evidence type="ECO:0000256" key="3">
    <source>
        <dbReference type="SAM" id="Coils"/>
    </source>
</evidence>
<organism evidence="4 5">
    <name type="scientific">Massilia forsythiae</name>
    <dbReference type="NCBI Taxonomy" id="2728020"/>
    <lineage>
        <taxon>Bacteria</taxon>
        <taxon>Pseudomonadati</taxon>
        <taxon>Pseudomonadota</taxon>
        <taxon>Betaproteobacteria</taxon>
        <taxon>Burkholderiales</taxon>
        <taxon>Oxalobacteraceae</taxon>
        <taxon>Telluria group</taxon>
        <taxon>Massilia</taxon>
    </lineage>
</organism>
<dbReference type="GO" id="GO:0030313">
    <property type="term" value="C:cell envelope"/>
    <property type="evidence" value="ECO:0007669"/>
    <property type="project" value="UniProtKB-SubCell"/>
</dbReference>
<accession>A0A7Z2VXS6</accession>
<evidence type="ECO:0000313" key="4">
    <source>
        <dbReference type="EMBL" id="QJE01397.1"/>
    </source>
</evidence>